<protein>
    <submittedName>
        <fullName evidence="1">Uncharacterized protein</fullName>
    </submittedName>
</protein>
<dbReference type="AlphaFoldDB" id="A0A9W9FPT3"/>
<dbReference type="Proteomes" id="UP001149074">
    <property type="component" value="Unassembled WGS sequence"/>
</dbReference>
<dbReference type="EMBL" id="JAPQKI010000004">
    <property type="protein sequence ID" value="KAJ5103822.1"/>
    <property type="molecule type" value="Genomic_DNA"/>
</dbReference>
<reference evidence="1" key="2">
    <citation type="journal article" date="2023" name="IMA Fungus">
        <title>Comparative genomic study of the Penicillium genus elucidates a diverse pangenome and 15 lateral gene transfer events.</title>
        <authorList>
            <person name="Petersen C."/>
            <person name="Sorensen T."/>
            <person name="Nielsen M.R."/>
            <person name="Sondergaard T.E."/>
            <person name="Sorensen J.L."/>
            <person name="Fitzpatrick D.A."/>
            <person name="Frisvad J.C."/>
            <person name="Nielsen K.L."/>
        </authorList>
    </citation>
    <scope>NUCLEOTIDE SEQUENCE</scope>
    <source>
        <strain evidence="1">IBT 30761</strain>
    </source>
</reference>
<name>A0A9W9FPT3_9EURO</name>
<proteinExistence type="predicted"/>
<comment type="caution">
    <text evidence="1">The sequence shown here is derived from an EMBL/GenBank/DDBJ whole genome shotgun (WGS) entry which is preliminary data.</text>
</comment>
<dbReference type="GeneID" id="81355824"/>
<dbReference type="RefSeq" id="XP_056477202.1">
    <property type="nucleotide sequence ID" value="XM_056616845.1"/>
</dbReference>
<accession>A0A9W9FPT3</accession>
<sequence>MATLILLNGSNLVHRGDNLVRRGPYRLRSLEWFTALWYLATTDGNIAAGVPKIEGWPRRESERFSHQRRIRLFLYATHDSHDYHDYHDYRDYHDCHYELLTYESKRGQGNRSLGMSEHLPLEDTIRARHHPFDIQ</sequence>
<reference evidence="1" key="1">
    <citation type="submission" date="2022-11" db="EMBL/GenBank/DDBJ databases">
        <authorList>
            <person name="Petersen C."/>
        </authorList>
    </citation>
    <scope>NUCLEOTIDE SEQUENCE</scope>
    <source>
        <strain evidence="1">IBT 30761</strain>
    </source>
</reference>
<gene>
    <name evidence="1" type="ORF">N7532_004351</name>
</gene>
<keyword evidence="2" id="KW-1185">Reference proteome</keyword>
<evidence type="ECO:0000313" key="1">
    <source>
        <dbReference type="EMBL" id="KAJ5103822.1"/>
    </source>
</evidence>
<organism evidence="1 2">
    <name type="scientific">Penicillium argentinense</name>
    <dbReference type="NCBI Taxonomy" id="1131581"/>
    <lineage>
        <taxon>Eukaryota</taxon>
        <taxon>Fungi</taxon>
        <taxon>Dikarya</taxon>
        <taxon>Ascomycota</taxon>
        <taxon>Pezizomycotina</taxon>
        <taxon>Eurotiomycetes</taxon>
        <taxon>Eurotiomycetidae</taxon>
        <taxon>Eurotiales</taxon>
        <taxon>Aspergillaceae</taxon>
        <taxon>Penicillium</taxon>
    </lineage>
</organism>
<evidence type="ECO:0000313" key="2">
    <source>
        <dbReference type="Proteomes" id="UP001149074"/>
    </source>
</evidence>